<dbReference type="InterPro" id="IPR016032">
    <property type="entry name" value="Sig_transdc_resp-reg_C-effctor"/>
</dbReference>
<organism evidence="4 5">
    <name type="scientific">Euzebyella marina</name>
    <dbReference type="NCBI Taxonomy" id="1761453"/>
    <lineage>
        <taxon>Bacteria</taxon>
        <taxon>Pseudomonadati</taxon>
        <taxon>Bacteroidota</taxon>
        <taxon>Flavobacteriia</taxon>
        <taxon>Flavobacteriales</taxon>
        <taxon>Flavobacteriaceae</taxon>
        <taxon>Euzebyella</taxon>
    </lineage>
</organism>
<dbReference type="KEGG" id="emar:D1013_02935"/>
<dbReference type="AlphaFoldDB" id="A0A3G2L2D1"/>
<proteinExistence type="predicted"/>
<dbReference type="EMBL" id="CP032050">
    <property type="protein sequence ID" value="AYN66410.1"/>
    <property type="molecule type" value="Genomic_DNA"/>
</dbReference>
<dbReference type="InterPro" id="IPR015943">
    <property type="entry name" value="WD40/YVTN_repeat-like_dom_sf"/>
</dbReference>
<sequence>MQGKLTRLLIFTIFIWPCIIGAQNLLPPIYNYRVFEYNAAGQNWGLSVSEKGELFSANDKGLLYFNGEEWVLNKLPNSTIIRSVYADGQRIYTGSYEEFGYWEKDETGLLNYTSLTHLIQDHTFTNEEFWQIIPFENKIVFRSFSTIYIYEDDQITIFNPEQVITNIAVQNNQLIVASKSNGLFELQDNKMVSLPSFDEFQNATIISIESFKNGLLIGTQLKGCFVYQDGNYVGFDKEINELLKRDQLNKILSVSKNEIAFGTIKNGIYLYNTSTKSIKNLNRGTGLQNNTVLSMARFHNQFWAGLENGLDRIGVNSPITYYTDYSGILGTTHDIAQNESTTYLGSNTGIYLLNKESLSFVEGSQGHVWDLETIENNILAGHNTATFKIEGNNINRVSSISGGYEFAKVPESNNTYLQGTYTGVAKFVKSDNQWSVSEISGISFPVKQLCFEDAHTLWVAHSYKGLYRFKLDENLEKVIESKEFGPSDIPNNYQVKLYQIKNQIILQSDGQWFKYDPIVGEIDAFEEFVSYSGKSLIYADGDNFWFIDNKPDKELVYTDLKGKTIYIAKSQLNERLVPDMERIIKQTDSTYLLTLSDGFAKINLTQLEKSLTNAITETPELTHFQDTEKRYSVTDTIFDVPNRHANDITLQVASPSLVNPRYYYELSGEVTRSSYSEDGELTFQNLPHGLYELKVSTVSMDNKKSRPKILAFEIAPPWYLTKWSLLFYLLLLISTIFIVRWYNRRKLKRKHEALKVKLQHEQDERVAQLEKEKLEKEIKGKQNELARTTMSVAKKNELILELKDLMVLNKDAFSNKQRYRSLTKKLDSSINEDEDWKQFEVNFKELHNDFFENLLRQYPRLTPKDLKLCAYLKMNLSTKEIAPLMAITVRGVEIHRYRLRKKLGIDSSQNLSNFLIKFK</sequence>
<feature type="domain" description="HTH luxR-type" evidence="3">
    <location>
        <begin position="858"/>
        <end position="915"/>
    </location>
</feature>
<evidence type="ECO:0000256" key="1">
    <source>
        <dbReference type="SAM" id="Coils"/>
    </source>
</evidence>
<dbReference type="InterPro" id="IPR036388">
    <property type="entry name" value="WH-like_DNA-bd_sf"/>
</dbReference>
<dbReference type="GO" id="GO:0003677">
    <property type="term" value="F:DNA binding"/>
    <property type="evidence" value="ECO:0007669"/>
    <property type="project" value="InterPro"/>
</dbReference>
<keyword evidence="2" id="KW-0472">Membrane</keyword>
<dbReference type="InterPro" id="IPR013783">
    <property type="entry name" value="Ig-like_fold"/>
</dbReference>
<dbReference type="SUPFAM" id="SSF46894">
    <property type="entry name" value="C-terminal effector domain of the bipartite response regulators"/>
    <property type="match status" value="1"/>
</dbReference>
<dbReference type="RefSeq" id="WP_121847462.1">
    <property type="nucleotide sequence ID" value="NZ_CP032050.1"/>
</dbReference>
<keyword evidence="2" id="KW-0812">Transmembrane</keyword>
<accession>A0A3G2L2D1</accession>
<dbReference type="Gene3D" id="2.60.40.10">
    <property type="entry name" value="Immunoglobulins"/>
    <property type="match status" value="1"/>
</dbReference>
<feature type="transmembrane region" description="Helical" evidence="2">
    <location>
        <begin position="723"/>
        <end position="742"/>
    </location>
</feature>
<dbReference type="OrthoDB" id="1090267at2"/>
<dbReference type="InterPro" id="IPR000792">
    <property type="entry name" value="Tscrpt_reg_LuxR_C"/>
</dbReference>
<keyword evidence="5" id="KW-1185">Reference proteome</keyword>
<dbReference type="Gene3D" id="1.10.10.10">
    <property type="entry name" value="Winged helix-like DNA-binding domain superfamily/Winged helix DNA-binding domain"/>
    <property type="match status" value="1"/>
</dbReference>
<dbReference type="GO" id="GO:0006355">
    <property type="term" value="P:regulation of DNA-templated transcription"/>
    <property type="evidence" value="ECO:0007669"/>
    <property type="project" value="InterPro"/>
</dbReference>
<evidence type="ECO:0000313" key="5">
    <source>
        <dbReference type="Proteomes" id="UP000276309"/>
    </source>
</evidence>
<protein>
    <submittedName>
        <fullName evidence="4">Two component regulator three Y domain-containing protein</fullName>
    </submittedName>
</protein>
<dbReference type="Proteomes" id="UP000276309">
    <property type="component" value="Chromosome"/>
</dbReference>
<evidence type="ECO:0000313" key="4">
    <source>
        <dbReference type="EMBL" id="AYN66410.1"/>
    </source>
</evidence>
<reference evidence="4 5" key="1">
    <citation type="submission" date="2018-08" db="EMBL/GenBank/DDBJ databases">
        <title>The reduced genetic potential of extracellular carbohydrate catabolism in Euzebyella marina RN62, a Flavobacteriia bacterium isolated from the hadal water.</title>
        <authorList>
            <person name="Xue C."/>
        </authorList>
    </citation>
    <scope>NUCLEOTIDE SEQUENCE [LARGE SCALE GENOMIC DNA]</scope>
    <source>
        <strain evidence="4 5">RN62</strain>
    </source>
</reference>
<keyword evidence="2" id="KW-1133">Transmembrane helix</keyword>
<dbReference type="InterPro" id="IPR011047">
    <property type="entry name" value="Quinoprotein_ADH-like_sf"/>
</dbReference>
<dbReference type="SUPFAM" id="SSF50998">
    <property type="entry name" value="Quinoprotein alcohol dehydrogenase-like"/>
    <property type="match status" value="1"/>
</dbReference>
<name>A0A3G2L2D1_9FLAO</name>
<evidence type="ECO:0000256" key="2">
    <source>
        <dbReference type="SAM" id="Phobius"/>
    </source>
</evidence>
<gene>
    <name evidence="4" type="ORF">D1013_02935</name>
</gene>
<dbReference type="Gene3D" id="2.130.10.10">
    <property type="entry name" value="YVTN repeat-like/Quinoprotein amine dehydrogenase"/>
    <property type="match status" value="1"/>
</dbReference>
<feature type="coiled-coil region" evidence="1">
    <location>
        <begin position="744"/>
        <end position="791"/>
    </location>
</feature>
<keyword evidence="1" id="KW-0175">Coiled coil</keyword>
<dbReference type="SMART" id="SM00421">
    <property type="entry name" value="HTH_LUXR"/>
    <property type="match status" value="1"/>
</dbReference>
<evidence type="ECO:0000259" key="3">
    <source>
        <dbReference type="SMART" id="SM00421"/>
    </source>
</evidence>